<dbReference type="Proteomes" id="UP000266188">
    <property type="component" value="Unassembled WGS sequence"/>
</dbReference>
<dbReference type="OrthoDB" id="5372553at2759"/>
<evidence type="ECO:0000313" key="2">
    <source>
        <dbReference type="EMBL" id="RJE24139.1"/>
    </source>
</evidence>
<organism evidence="2 3">
    <name type="scientific">Aspergillus sclerotialis</name>
    <dbReference type="NCBI Taxonomy" id="2070753"/>
    <lineage>
        <taxon>Eukaryota</taxon>
        <taxon>Fungi</taxon>
        <taxon>Dikarya</taxon>
        <taxon>Ascomycota</taxon>
        <taxon>Pezizomycotina</taxon>
        <taxon>Eurotiomycetes</taxon>
        <taxon>Eurotiomycetidae</taxon>
        <taxon>Eurotiales</taxon>
        <taxon>Aspergillaceae</taxon>
        <taxon>Aspergillus</taxon>
        <taxon>Aspergillus subgen. Polypaecilum</taxon>
    </lineage>
</organism>
<keyword evidence="3" id="KW-1185">Reference proteome</keyword>
<dbReference type="EMBL" id="MVGC01000092">
    <property type="protein sequence ID" value="RJE24139.1"/>
    <property type="molecule type" value="Genomic_DNA"/>
</dbReference>
<sequence length="161" mass="17838">MDPATVERLQKLQMADLGTARREYISTADNKDYDRIRLEDIEASRLSNIKGSEAQRLAQVNKEHLNKWSNMYKEVGDADDLEELDDLMHGQSHRAELSAKVHSAGGQTYSKTTKKNDNYLKLSHAKSLRSAQSSGRGGGVIGTRGRASQSNVTRQVDGAFS</sequence>
<evidence type="ECO:0000256" key="1">
    <source>
        <dbReference type="SAM" id="MobiDB-lite"/>
    </source>
</evidence>
<feature type="region of interest" description="Disordered" evidence="1">
    <location>
        <begin position="92"/>
        <end position="161"/>
    </location>
</feature>
<evidence type="ECO:0000313" key="3">
    <source>
        <dbReference type="Proteomes" id="UP000266188"/>
    </source>
</evidence>
<proteinExistence type="predicted"/>
<name>A0A3A2ZLP7_9EURO</name>
<protein>
    <submittedName>
        <fullName evidence="2">Uncharacterized protein</fullName>
    </submittedName>
</protein>
<gene>
    <name evidence="2" type="ORF">PHISCL_03513</name>
</gene>
<dbReference type="AlphaFoldDB" id="A0A3A2ZLP7"/>
<dbReference type="STRING" id="2070753.A0A3A2ZLP7"/>
<comment type="caution">
    <text evidence="2">The sequence shown here is derived from an EMBL/GenBank/DDBJ whole genome shotgun (WGS) entry which is preliminary data.</text>
</comment>
<reference evidence="3" key="1">
    <citation type="submission" date="2017-02" db="EMBL/GenBank/DDBJ databases">
        <authorList>
            <person name="Tafer H."/>
            <person name="Lopandic K."/>
        </authorList>
    </citation>
    <scope>NUCLEOTIDE SEQUENCE [LARGE SCALE GENOMIC DNA]</scope>
    <source>
        <strain evidence="3">CBS 366.77</strain>
    </source>
</reference>
<accession>A0A3A2ZLP7</accession>